<comment type="subcellular location">
    <subcellularLocation>
        <location evidence="2">Cell outer membrane</location>
        <topology evidence="2">Lipid-anchor</topology>
    </subcellularLocation>
</comment>
<dbReference type="RefSeq" id="WP_057678166.1">
    <property type="nucleotide sequence ID" value="NZ_CP041382.1"/>
</dbReference>
<keyword evidence="2" id="KW-1134">Transmembrane beta strand</keyword>
<gene>
    <name evidence="3" type="ORF">IM53_008660</name>
</gene>
<dbReference type="GO" id="GO:0015562">
    <property type="term" value="F:efflux transmembrane transporter activity"/>
    <property type="evidence" value="ECO:0007669"/>
    <property type="project" value="InterPro"/>
</dbReference>
<evidence type="ECO:0000313" key="3">
    <source>
        <dbReference type="EMBL" id="OQP80132.1"/>
    </source>
</evidence>
<dbReference type="PANTHER" id="PTHR30203">
    <property type="entry name" value="OUTER MEMBRANE CATION EFFLUX PROTEIN"/>
    <property type="match status" value="1"/>
</dbReference>
<dbReference type="Gene3D" id="2.20.200.10">
    <property type="entry name" value="Outer membrane efflux proteins (OEP)"/>
    <property type="match status" value="1"/>
</dbReference>
<dbReference type="InterPro" id="IPR003423">
    <property type="entry name" value="OMP_efflux"/>
</dbReference>
<reference evidence="3 4" key="1">
    <citation type="journal article" date="2016" name="Plant Pathol.">
        <title>Genetic characterization of strains named as Xanthomonas axonopodis pv. dieffenbachiae leads to a taxonomic revision of the X. axonopodis species complex.</title>
        <authorList>
            <person name="Constantin E.C."/>
            <person name="Cleenwerck I."/>
            <person name="Maes M."/>
            <person name="Baeyen S."/>
            <person name="Van Malderghem C."/>
            <person name="De Vos P."/>
            <person name="Cottyn B."/>
        </authorList>
    </citation>
    <scope>NUCLEOTIDE SEQUENCE [LARGE SCALE GENOMIC DNA]</scope>
    <source>
        <strain evidence="3 4">LMG 25940</strain>
    </source>
</reference>
<accession>A0A1V9HBY2</accession>
<keyword evidence="2" id="KW-0564">Palmitate</keyword>
<dbReference type="NCBIfam" id="TIGR01845">
    <property type="entry name" value="outer_NodT"/>
    <property type="match status" value="1"/>
</dbReference>
<keyword evidence="2" id="KW-0812">Transmembrane</keyword>
<dbReference type="EMBL" id="JPYI02000047">
    <property type="protein sequence ID" value="OQP80132.1"/>
    <property type="molecule type" value="Genomic_DNA"/>
</dbReference>
<dbReference type="SUPFAM" id="SSF56954">
    <property type="entry name" value="Outer membrane efflux proteins (OEP)"/>
    <property type="match status" value="1"/>
</dbReference>
<comment type="caution">
    <text evidence="3">The sequence shown here is derived from an EMBL/GenBank/DDBJ whole genome shotgun (WGS) entry which is preliminary data.</text>
</comment>
<organism evidence="3 4">
    <name type="scientific">Xanthomonas phaseoli pv. dieffenbachiae</name>
    <dbReference type="NCBI Taxonomy" id="92828"/>
    <lineage>
        <taxon>Bacteria</taxon>
        <taxon>Pseudomonadati</taxon>
        <taxon>Pseudomonadota</taxon>
        <taxon>Gammaproteobacteria</taxon>
        <taxon>Lysobacterales</taxon>
        <taxon>Lysobacteraceae</taxon>
        <taxon>Xanthomonas</taxon>
    </lineage>
</organism>
<keyword evidence="2" id="KW-0449">Lipoprotein</keyword>
<dbReference type="Proteomes" id="UP000050546">
    <property type="component" value="Unassembled WGS sequence"/>
</dbReference>
<protein>
    <submittedName>
        <fullName evidence="3">Outer membrane channel protein</fullName>
    </submittedName>
</protein>
<keyword evidence="2" id="KW-0472">Membrane</keyword>
<name>A0A1V9HBY2_9XANT</name>
<dbReference type="InterPro" id="IPR010131">
    <property type="entry name" value="MdtP/NodT-like"/>
</dbReference>
<dbReference type="STRING" id="1437877.GCA_001564415_00038"/>
<dbReference type="Gene3D" id="1.20.1600.10">
    <property type="entry name" value="Outer membrane efflux proteins (OEP)"/>
    <property type="match status" value="1"/>
</dbReference>
<sequence length="486" mass="52579">MIPQIAAGNPVRHAALALALAAVLGGCSLAPTYERPSVALPASFAAAQAPAAGAPDATAQAQELTAQELEFLRSFAPRTDLAPLVKAALAHNADYRLAALQVEQARAQYRIERSARLPTVGVDAQRIRQIYDDPDLQLRFQQELSVATVGIGDFELDFFGKLKSLSDAARARYLASTHGQQAARGALIAEVVRAYTLERTAAQSLAIQRSIEADATILLGYAARQHAVGLLSQDDLGRQRAEADLVHVRTRQAADDHRAAQRALRVLAGFDAGQTGGELNALVSDQVATTALRGLNSEVLLQRPDVQQAEAELRARNADIGAARAAFFPSIRLSTGLGTASSALSGLFDSGSRTWSFIPQITLPIFDFGRNRSNLDLAQVRKQAGIVEYERTIESAFREVADALDAHATLGDARQRSQAYVQREQARVERMRVRVEHGLQDRSALLEERVQLGRAELDNLAVERDVALNRIAVFRAFYGVRLPAAS</sequence>
<evidence type="ECO:0000256" key="1">
    <source>
        <dbReference type="ARBA" id="ARBA00007613"/>
    </source>
</evidence>
<dbReference type="Pfam" id="PF02321">
    <property type="entry name" value="OEP"/>
    <property type="match status" value="2"/>
</dbReference>
<dbReference type="AlphaFoldDB" id="A0A1V9HBY2"/>
<evidence type="ECO:0000313" key="4">
    <source>
        <dbReference type="Proteomes" id="UP000050546"/>
    </source>
</evidence>
<dbReference type="GO" id="GO:0009279">
    <property type="term" value="C:cell outer membrane"/>
    <property type="evidence" value="ECO:0007669"/>
    <property type="project" value="UniProtKB-SubCell"/>
</dbReference>
<reference evidence="3 4" key="2">
    <citation type="journal article" date="2017" name="Plant Pathol.">
        <title>Pathogenicity and virulence gene content of Xanthomonas strains infecting Araceae, formerly known as Xanthomonas axonopodis pv. dieffenbachiae.</title>
        <authorList>
            <person name="Constantin E.C."/>
            <person name="Haegeman A."/>
            <person name="Van Vaerenbergh J."/>
            <person name="Baeyen S."/>
            <person name="Van Malderghem C."/>
            <person name="Maes M."/>
            <person name="Cottyn B."/>
        </authorList>
    </citation>
    <scope>NUCLEOTIDE SEQUENCE [LARGE SCALE GENOMIC DNA]</scope>
    <source>
        <strain evidence="3 4">LMG 25940</strain>
    </source>
</reference>
<comment type="similarity">
    <text evidence="1 2">Belongs to the outer membrane factor (OMF) (TC 1.B.17) family.</text>
</comment>
<dbReference type="PANTHER" id="PTHR30203:SF32">
    <property type="entry name" value="CATION EFFLUX SYSTEM PROTEIN CUSC"/>
    <property type="match status" value="1"/>
</dbReference>
<evidence type="ECO:0000256" key="2">
    <source>
        <dbReference type="RuleBase" id="RU362097"/>
    </source>
</evidence>
<proteinExistence type="inferred from homology"/>